<dbReference type="SUPFAM" id="SSF48452">
    <property type="entry name" value="TPR-like"/>
    <property type="match status" value="1"/>
</dbReference>
<evidence type="ECO:0000256" key="2">
    <source>
        <dbReference type="ARBA" id="ARBA00022946"/>
    </source>
</evidence>
<dbReference type="Gene3D" id="1.25.40.10">
    <property type="entry name" value="Tetratricopeptide repeat domain"/>
    <property type="match status" value="5"/>
</dbReference>
<dbReference type="InterPro" id="IPR011990">
    <property type="entry name" value="TPR-like_helical_dom_sf"/>
</dbReference>
<evidence type="ECO:0000256" key="1">
    <source>
        <dbReference type="ARBA" id="ARBA00022737"/>
    </source>
</evidence>
<dbReference type="PANTHER" id="PTHR47926:SF472">
    <property type="entry name" value="REPEAT (PPR) SUPERFAMILY PROTEIN, PUTATIVE-RELATED"/>
    <property type="match status" value="1"/>
</dbReference>
<dbReference type="NCBIfam" id="TIGR00756">
    <property type="entry name" value="PPR"/>
    <property type="match status" value="6"/>
</dbReference>
<organism evidence="5 6">
    <name type="scientific">Ananas comosus</name>
    <name type="common">Pineapple</name>
    <name type="synonym">Ananas ananas</name>
    <dbReference type="NCBI Taxonomy" id="4615"/>
    <lineage>
        <taxon>Eukaryota</taxon>
        <taxon>Viridiplantae</taxon>
        <taxon>Streptophyta</taxon>
        <taxon>Embryophyta</taxon>
        <taxon>Tracheophyta</taxon>
        <taxon>Spermatophyta</taxon>
        <taxon>Magnoliopsida</taxon>
        <taxon>Liliopsida</taxon>
        <taxon>Poales</taxon>
        <taxon>Bromeliaceae</taxon>
        <taxon>Bromelioideae</taxon>
        <taxon>Ananas</taxon>
    </lineage>
</organism>
<protein>
    <submittedName>
        <fullName evidence="5">Pentatricopeptide repeat-containing protein</fullName>
    </submittedName>
</protein>
<dbReference type="Pfam" id="PF20431">
    <property type="entry name" value="E_motif"/>
    <property type="match status" value="1"/>
</dbReference>
<evidence type="ECO:0000313" key="5">
    <source>
        <dbReference type="EMBL" id="OAY70314.1"/>
    </source>
</evidence>
<dbReference type="FunFam" id="1.25.40.10:FF:000205">
    <property type="entry name" value="Pentatricopeptide repeat-containing protein, mitochondrial"/>
    <property type="match status" value="1"/>
</dbReference>
<feature type="repeat" description="PPR" evidence="4">
    <location>
        <begin position="346"/>
        <end position="380"/>
    </location>
</feature>
<evidence type="ECO:0000256" key="3">
    <source>
        <dbReference type="ARBA" id="ARBA00061659"/>
    </source>
</evidence>
<comment type="similarity">
    <text evidence="3">Belongs to the PPR family. PCMP-E subfamily.</text>
</comment>
<dbReference type="InterPro" id="IPR002885">
    <property type="entry name" value="PPR_rpt"/>
</dbReference>
<dbReference type="FunFam" id="1.25.40.10:FF:000090">
    <property type="entry name" value="Pentatricopeptide repeat-containing protein, chloroplastic"/>
    <property type="match status" value="1"/>
</dbReference>
<dbReference type="InterPro" id="IPR046848">
    <property type="entry name" value="E_motif"/>
</dbReference>
<sequence>MIFVLQSQLNESRKVKRLAPLIRHLQSSAAAAPAPAPDFGAYGRLLQQCAERGLLAPGRQIHARLVALSAVPDNFLGSKLVSLYSRSSLLPDALRVFDQIPHKNLFSWNALLLALALHSPLPLHALRLFASSFPSSSLSPDAFTASALLKSLASAPSSSLPRHAHGALHALALVRGLDADLFVANGLVTLYARADDPASARRVFDAIPRKDIVSWNAMISGYSQSGRYDACLVLYRDMAQSRPNGVAPNGVTVACVLQACSQLKELLFGMGVHRYAVENGVEMDITVWNSIIGFYAKCGSLDYARNLFDEMPMKDGVSYSAMISGYMNYGRVSQAMELFRQVESPVLSTWNAAIAGLFQNNCHSEVLELVREMICSGLKPNSVTLSSILPSFSFFSNLSGGKQVHGYAIRNECDQNIYVATALIDAYAKSGFLKGAQKVFELTKDRSVIVWTAIISAFSAHGEAEIVLDLFHKMLDSETKPDQVTFTAVLTGCVHAGLVAKARTVFDAMSPLYGISPAVEHYACMVGALSRGGVLKEAVELIEKMPFDPNEKVWGALLSGAAVFGDVKIGRRAFDRLCELEPENTGNYILMANLYSKDGRWEEAKLVREKMRVFGLGKVPGCSWIEVCNELHVFVARDCSNMRSEELYFILDGLVGLMREEGYVVSCELDEECDC</sequence>
<feature type="repeat" description="PPR" evidence="4">
    <location>
        <begin position="447"/>
        <end position="481"/>
    </location>
</feature>
<keyword evidence="1" id="KW-0677">Repeat</keyword>
<comment type="caution">
    <text evidence="5">The sequence shown here is derived from an EMBL/GenBank/DDBJ whole genome shotgun (WGS) entry which is preliminary data.</text>
</comment>
<dbReference type="EMBL" id="LSRQ01003955">
    <property type="protein sequence ID" value="OAY70314.1"/>
    <property type="molecule type" value="Genomic_DNA"/>
</dbReference>
<gene>
    <name evidence="5" type="ORF">ACMD2_23160</name>
</gene>
<accession>A0A199UZU2</accession>
<dbReference type="Proteomes" id="UP000092600">
    <property type="component" value="Unassembled WGS sequence"/>
</dbReference>
<feature type="repeat" description="PPR" evidence="4">
    <location>
        <begin position="211"/>
        <end position="241"/>
    </location>
</feature>
<dbReference type="AlphaFoldDB" id="A0A199UZU2"/>
<keyword evidence="2" id="KW-0809">Transit peptide</keyword>
<evidence type="ECO:0000313" key="6">
    <source>
        <dbReference type="Proteomes" id="UP000092600"/>
    </source>
</evidence>
<dbReference type="GO" id="GO:0005739">
    <property type="term" value="C:mitochondrion"/>
    <property type="evidence" value="ECO:0007669"/>
    <property type="project" value="UniProtKB-ARBA"/>
</dbReference>
<dbReference type="InterPro" id="IPR046960">
    <property type="entry name" value="PPR_At4g14850-like_plant"/>
</dbReference>
<dbReference type="PANTHER" id="PTHR47926">
    <property type="entry name" value="PENTATRICOPEPTIDE REPEAT-CONTAINING PROTEIN"/>
    <property type="match status" value="1"/>
</dbReference>
<proteinExistence type="inferred from homology"/>
<reference evidence="5 6" key="1">
    <citation type="journal article" date="2016" name="DNA Res.">
        <title>The draft genome of MD-2 pineapple using hybrid error correction of long reads.</title>
        <authorList>
            <person name="Redwan R.M."/>
            <person name="Saidin A."/>
            <person name="Kumar S.V."/>
        </authorList>
    </citation>
    <scope>NUCLEOTIDE SEQUENCE [LARGE SCALE GENOMIC DNA]</scope>
    <source>
        <strain evidence="6">cv. MD2</strain>
        <tissue evidence="5">Leaf</tissue>
    </source>
</reference>
<dbReference type="Pfam" id="PF13041">
    <property type="entry name" value="PPR_2"/>
    <property type="match status" value="3"/>
</dbReference>
<name>A0A199UZU2_ANACO</name>
<evidence type="ECO:0000256" key="4">
    <source>
        <dbReference type="PROSITE-ProRule" id="PRU00708"/>
    </source>
</evidence>
<dbReference type="GO" id="GO:0003723">
    <property type="term" value="F:RNA binding"/>
    <property type="evidence" value="ECO:0007669"/>
    <property type="project" value="InterPro"/>
</dbReference>
<dbReference type="GO" id="GO:0009451">
    <property type="term" value="P:RNA modification"/>
    <property type="evidence" value="ECO:0007669"/>
    <property type="project" value="InterPro"/>
</dbReference>
<dbReference type="PROSITE" id="PS51375">
    <property type="entry name" value="PPR"/>
    <property type="match status" value="4"/>
</dbReference>
<dbReference type="Pfam" id="PF01535">
    <property type="entry name" value="PPR"/>
    <property type="match status" value="4"/>
</dbReference>
<feature type="repeat" description="PPR" evidence="4">
    <location>
        <begin position="284"/>
        <end position="318"/>
    </location>
</feature>